<evidence type="ECO:0000313" key="1">
    <source>
        <dbReference type="EMBL" id="KAF8005093.1"/>
    </source>
</evidence>
<proteinExistence type="predicted"/>
<dbReference type="Proteomes" id="UP000649328">
    <property type="component" value="Unassembled WGS sequence"/>
</dbReference>
<dbReference type="AlphaFoldDB" id="A0A8H7H0G2"/>
<dbReference type="EMBL" id="JACBPP010000001">
    <property type="protein sequence ID" value="KAF8005093.1"/>
    <property type="molecule type" value="Genomic_DNA"/>
</dbReference>
<dbReference type="OrthoDB" id="10338902at2759"/>
<comment type="caution">
    <text evidence="1">The sequence shown here is derived from an EMBL/GenBank/DDBJ whole genome shotgun (WGS) entry which is preliminary data.</text>
</comment>
<evidence type="ECO:0000313" key="2">
    <source>
        <dbReference type="Proteomes" id="UP000649328"/>
    </source>
</evidence>
<sequence>MARSMNSKDILSSFFSDATFEGVCSREKFSKECASSLGPETASRLYDIISEQHEAKVESVQKSVGEGEFLPETHKIDQKADFGRFSQNTSILGLVLCLSEAVEAERGAFGNSRPKH</sequence>
<protein>
    <submittedName>
        <fullName evidence="1">Uncharacterized protein</fullName>
    </submittedName>
</protein>
<organism evidence="1 2">
    <name type="scientific">Metschnikowia pulcherrima</name>
    <dbReference type="NCBI Taxonomy" id="27326"/>
    <lineage>
        <taxon>Eukaryota</taxon>
        <taxon>Fungi</taxon>
        <taxon>Dikarya</taxon>
        <taxon>Ascomycota</taxon>
        <taxon>Saccharomycotina</taxon>
        <taxon>Pichiomycetes</taxon>
        <taxon>Metschnikowiaceae</taxon>
        <taxon>Metschnikowia</taxon>
    </lineage>
</organism>
<gene>
    <name evidence="1" type="ORF">HF325_000550</name>
</gene>
<name>A0A8H7H0G2_9ASCO</name>
<reference evidence="1" key="1">
    <citation type="submission" date="2020-10" db="EMBL/GenBank/DDBJ databases">
        <title>The Whole-Genome Sequence of Metschnikowia persimmonesis, a Novel Endophytic Yeast Species Isolated from Medicinal Plant Diospyros kaki Thumb.</title>
        <authorList>
            <person name="Rahmat E."/>
            <person name="Kang Y."/>
        </authorList>
    </citation>
    <scope>NUCLEOTIDE SEQUENCE</scope>
    <source>
        <strain evidence="1">KIOM G15050</strain>
    </source>
</reference>
<keyword evidence="2" id="KW-1185">Reference proteome</keyword>
<accession>A0A8H7H0G2</accession>